<dbReference type="InterPro" id="IPR009337">
    <property type="entry name" value="DUF995"/>
</dbReference>
<dbReference type="AlphaFoldDB" id="A0A135HR50"/>
<evidence type="ECO:0000256" key="1">
    <source>
        <dbReference type="SAM" id="SignalP"/>
    </source>
</evidence>
<dbReference type="EMBL" id="LNTU01000037">
    <property type="protein sequence ID" value="KXF75664.1"/>
    <property type="molecule type" value="Genomic_DNA"/>
</dbReference>
<dbReference type="OrthoDB" id="8071960at2"/>
<accession>A0A135HR50</accession>
<keyword evidence="1" id="KW-0732">Signal</keyword>
<dbReference type="RefSeq" id="WP_068883790.1">
    <property type="nucleotide sequence ID" value="NZ_LNTU01000037.1"/>
</dbReference>
<feature type="chain" id="PRO_5007465181" description="DUF995 domain-containing protein" evidence="1">
    <location>
        <begin position="27"/>
        <end position="172"/>
    </location>
</feature>
<protein>
    <recommendedName>
        <fullName evidence="4">DUF995 domain-containing protein</fullName>
    </recommendedName>
</protein>
<dbReference type="Pfam" id="PF06191">
    <property type="entry name" value="DUF995"/>
    <property type="match status" value="1"/>
</dbReference>
<sequence length="172" mass="18919">MSMFCMTLIAGAVFGGLGMAIPSAMAAPSKTNMDASTATPLTSAELYRLYHNRSWIWKDGAGYFSVKGRKFTAVSGNGKAGSYGVGTWFITQPGKLCFRADWHTKSGTAPALTCFSHRKKGNVIFQKREPDGDWYVFKHARVKNGDEYAKLRSGNYVSSRLNKIEARLSATR</sequence>
<evidence type="ECO:0008006" key="4">
    <source>
        <dbReference type="Google" id="ProtNLM"/>
    </source>
</evidence>
<organism evidence="2 3">
    <name type="scientific">Paramesorhizobium deserti</name>
    <dbReference type="NCBI Taxonomy" id="1494590"/>
    <lineage>
        <taxon>Bacteria</taxon>
        <taxon>Pseudomonadati</taxon>
        <taxon>Pseudomonadota</taxon>
        <taxon>Alphaproteobacteria</taxon>
        <taxon>Hyphomicrobiales</taxon>
        <taxon>Phyllobacteriaceae</taxon>
        <taxon>Paramesorhizobium</taxon>
    </lineage>
</organism>
<evidence type="ECO:0000313" key="3">
    <source>
        <dbReference type="Proteomes" id="UP000070107"/>
    </source>
</evidence>
<reference evidence="2 3" key="1">
    <citation type="submission" date="2015-11" db="EMBL/GenBank/DDBJ databases">
        <title>Draft genome sequence of Paramesorhizobium deserti A-3-E, a strain highly resistant to diverse beta-lactam antibiotics.</title>
        <authorList>
            <person name="Lv R."/>
            <person name="Yang X."/>
            <person name="Fang N."/>
            <person name="Guo J."/>
            <person name="Luo X."/>
            <person name="Peng F."/>
            <person name="Yang R."/>
            <person name="Cui Y."/>
            <person name="Fang C."/>
            <person name="Song Y."/>
        </authorList>
    </citation>
    <scope>NUCLEOTIDE SEQUENCE [LARGE SCALE GENOMIC DNA]</scope>
    <source>
        <strain evidence="2 3">A-3-E</strain>
    </source>
</reference>
<dbReference type="STRING" id="1494590.ATN84_16885"/>
<proteinExistence type="predicted"/>
<dbReference type="Proteomes" id="UP000070107">
    <property type="component" value="Unassembled WGS sequence"/>
</dbReference>
<keyword evidence="3" id="KW-1185">Reference proteome</keyword>
<evidence type="ECO:0000313" key="2">
    <source>
        <dbReference type="EMBL" id="KXF75664.1"/>
    </source>
</evidence>
<feature type="signal peptide" evidence="1">
    <location>
        <begin position="1"/>
        <end position="26"/>
    </location>
</feature>
<gene>
    <name evidence="2" type="ORF">ATN84_16885</name>
</gene>
<name>A0A135HR50_9HYPH</name>
<comment type="caution">
    <text evidence="2">The sequence shown here is derived from an EMBL/GenBank/DDBJ whole genome shotgun (WGS) entry which is preliminary data.</text>
</comment>